<proteinExistence type="predicted"/>
<accession>A0ACB8E6M9</accession>
<gene>
    <name evidence="1" type="ORF">K3G42_002641</name>
</gene>
<reference evidence="1" key="1">
    <citation type="submission" date="2021-08" db="EMBL/GenBank/DDBJ databases">
        <title>The first chromosome-level gecko genome reveals the dynamic sex chromosomes of Neotropical dwarf geckos (Sphaerodactylidae: Sphaerodactylus).</title>
        <authorList>
            <person name="Pinto B.J."/>
            <person name="Keating S.E."/>
            <person name="Gamble T."/>
        </authorList>
    </citation>
    <scope>NUCLEOTIDE SEQUENCE</scope>
    <source>
        <strain evidence="1">TG3544</strain>
    </source>
</reference>
<keyword evidence="2" id="KW-1185">Reference proteome</keyword>
<evidence type="ECO:0000313" key="2">
    <source>
        <dbReference type="Proteomes" id="UP000827872"/>
    </source>
</evidence>
<sequence length="337" mass="36499">MDLGEVLEQTVIEGMREQDELEAATDIFMARSGQLMSHLHSRMSPHPRTPMEQLDEPVQARGGDSSSGDSSIAPPGERGGAADPQQSSLHPLRRARLEWQRRTSHPSCLIVTATDCVMARMDRWLAHVEQRLAEVERRQVAGERPRPTTPEPPVVLSSGTASATHQPASSSTSSRAPHVPSDLEEVILTRLLSDGGKIFCTHTLVRLNPWERSQAHPCSPSTLRSYGQVGWALTGGSRERPGGWSFARIRVLGGSYVYGTQWVTSVQGDWWRDGAPRLCVEEAGGMPVALIVTLACPIPPCSPAQTWTYQLGQLCCGGAALTGTQCGFCFPLEGGDG</sequence>
<protein>
    <submittedName>
        <fullName evidence="1">Uncharacterized protein</fullName>
    </submittedName>
</protein>
<dbReference type="Proteomes" id="UP000827872">
    <property type="component" value="Linkage Group LG10"/>
</dbReference>
<name>A0ACB8E6M9_9SAUR</name>
<dbReference type="EMBL" id="CM037623">
    <property type="protein sequence ID" value="KAH7987985.1"/>
    <property type="molecule type" value="Genomic_DNA"/>
</dbReference>
<comment type="caution">
    <text evidence="1">The sequence shown here is derived from an EMBL/GenBank/DDBJ whole genome shotgun (WGS) entry which is preliminary data.</text>
</comment>
<evidence type="ECO:0000313" key="1">
    <source>
        <dbReference type="EMBL" id="KAH7987985.1"/>
    </source>
</evidence>
<organism evidence="1 2">
    <name type="scientific">Sphaerodactylus townsendi</name>
    <dbReference type="NCBI Taxonomy" id="933632"/>
    <lineage>
        <taxon>Eukaryota</taxon>
        <taxon>Metazoa</taxon>
        <taxon>Chordata</taxon>
        <taxon>Craniata</taxon>
        <taxon>Vertebrata</taxon>
        <taxon>Euteleostomi</taxon>
        <taxon>Lepidosauria</taxon>
        <taxon>Squamata</taxon>
        <taxon>Bifurcata</taxon>
        <taxon>Gekkota</taxon>
        <taxon>Sphaerodactylidae</taxon>
        <taxon>Sphaerodactylus</taxon>
    </lineage>
</organism>